<dbReference type="PANTHER" id="PTHR47992">
    <property type="entry name" value="PROTEIN PHOSPHATASE"/>
    <property type="match status" value="1"/>
</dbReference>
<feature type="compositionally biased region" description="Basic and acidic residues" evidence="1">
    <location>
        <begin position="275"/>
        <end position="289"/>
    </location>
</feature>
<dbReference type="Gene3D" id="3.60.40.10">
    <property type="entry name" value="PPM-type phosphatase domain"/>
    <property type="match status" value="1"/>
</dbReference>
<dbReference type="PROSITE" id="PS51746">
    <property type="entry name" value="PPM_2"/>
    <property type="match status" value="1"/>
</dbReference>
<dbReference type="InterPro" id="IPR015655">
    <property type="entry name" value="PP2C"/>
</dbReference>
<evidence type="ECO:0000259" key="2">
    <source>
        <dbReference type="PROSITE" id="PS51746"/>
    </source>
</evidence>
<name>A0ABP7FZU5_9MICO</name>
<feature type="region of interest" description="Disordered" evidence="1">
    <location>
        <begin position="253"/>
        <end position="289"/>
    </location>
</feature>
<dbReference type="InterPro" id="IPR036457">
    <property type="entry name" value="PPM-type-like_dom_sf"/>
</dbReference>
<feature type="domain" description="PPM-type phosphatase" evidence="2">
    <location>
        <begin position="16"/>
        <end position="247"/>
    </location>
</feature>
<evidence type="ECO:0000313" key="3">
    <source>
        <dbReference type="EMBL" id="GAA3751227.1"/>
    </source>
</evidence>
<dbReference type="SMART" id="SM00332">
    <property type="entry name" value="PP2Cc"/>
    <property type="match status" value="1"/>
</dbReference>
<keyword evidence="4" id="KW-1185">Reference proteome</keyword>
<protein>
    <submittedName>
        <fullName evidence="3">Protein phosphatase 2C domain-containing protein</fullName>
    </submittedName>
</protein>
<dbReference type="CDD" id="cd00143">
    <property type="entry name" value="PP2Cc"/>
    <property type="match status" value="1"/>
</dbReference>
<comment type="caution">
    <text evidence="3">The sequence shown here is derived from an EMBL/GenBank/DDBJ whole genome shotgun (WGS) entry which is preliminary data.</text>
</comment>
<dbReference type="Proteomes" id="UP001500540">
    <property type="component" value="Unassembled WGS sequence"/>
</dbReference>
<reference evidence="4" key="1">
    <citation type="journal article" date="2019" name="Int. J. Syst. Evol. Microbiol.">
        <title>The Global Catalogue of Microorganisms (GCM) 10K type strain sequencing project: providing services to taxonomists for standard genome sequencing and annotation.</title>
        <authorList>
            <consortium name="The Broad Institute Genomics Platform"/>
            <consortium name="The Broad Institute Genome Sequencing Center for Infectious Disease"/>
            <person name="Wu L."/>
            <person name="Ma J."/>
        </authorList>
    </citation>
    <scope>NUCLEOTIDE SEQUENCE [LARGE SCALE GENOMIC DNA]</scope>
    <source>
        <strain evidence="4">JCM 16950</strain>
    </source>
</reference>
<accession>A0ABP7FZU5</accession>
<dbReference type="SUPFAM" id="SSF81606">
    <property type="entry name" value="PP2C-like"/>
    <property type="match status" value="1"/>
</dbReference>
<dbReference type="Pfam" id="PF13672">
    <property type="entry name" value="PP2C_2"/>
    <property type="match status" value="1"/>
</dbReference>
<sequence length="289" mass="30360">MNAESAPRRASTIAVVCGAASDTGLRRRLNEDAYLAASPLFLVADGMGGHQAGEVASATVIAEFAQLVGRPAVSIAELRATFARARGLVDDLPSGAGAGAGTTLTGVAIADVDGDGYWLAVNIGDSRTYRLSDGVLEQISVDHSVVQELIDSGELDQAQAFGDARRNMITRAIGAGNDGEPDYWLIPAEEGDRILVCSDGLTGELAPERIDQILREEGHPQAAATRLVHEAMLHGGRDNITVLVVDALSVGDGGHHARDGRGTQPVRPDDDELDADTRPREPRLTEGAR</sequence>
<proteinExistence type="predicted"/>
<organism evidence="3 4">
    <name type="scientific">Microbacterium kribbense</name>
    <dbReference type="NCBI Taxonomy" id="433645"/>
    <lineage>
        <taxon>Bacteria</taxon>
        <taxon>Bacillati</taxon>
        <taxon>Actinomycetota</taxon>
        <taxon>Actinomycetes</taxon>
        <taxon>Micrococcales</taxon>
        <taxon>Microbacteriaceae</taxon>
        <taxon>Microbacterium</taxon>
    </lineage>
</organism>
<dbReference type="InterPro" id="IPR001932">
    <property type="entry name" value="PPM-type_phosphatase-like_dom"/>
</dbReference>
<dbReference type="SMART" id="SM00331">
    <property type="entry name" value="PP2C_SIG"/>
    <property type="match status" value="1"/>
</dbReference>
<dbReference type="RefSeq" id="WP_344779338.1">
    <property type="nucleotide sequence ID" value="NZ_BAABAF010000001.1"/>
</dbReference>
<dbReference type="EMBL" id="BAABAF010000001">
    <property type="protein sequence ID" value="GAA3751227.1"/>
    <property type="molecule type" value="Genomic_DNA"/>
</dbReference>
<evidence type="ECO:0000256" key="1">
    <source>
        <dbReference type="SAM" id="MobiDB-lite"/>
    </source>
</evidence>
<evidence type="ECO:0000313" key="4">
    <source>
        <dbReference type="Proteomes" id="UP001500540"/>
    </source>
</evidence>
<gene>
    <name evidence="3" type="ORF">GCM10022240_00540</name>
</gene>